<protein>
    <submittedName>
        <fullName evidence="1">Uncharacterized protein</fullName>
    </submittedName>
</protein>
<dbReference type="Proteomes" id="UP000886879">
    <property type="component" value="Unassembled WGS sequence"/>
</dbReference>
<dbReference type="AlphaFoldDB" id="A0A9D0YRI2"/>
<proteinExistence type="predicted"/>
<accession>A0A9D0YRI2</accession>
<reference evidence="1" key="2">
    <citation type="journal article" date="2021" name="PeerJ">
        <title>Extensive microbial diversity within the chicken gut microbiome revealed by metagenomics and culture.</title>
        <authorList>
            <person name="Gilroy R."/>
            <person name="Ravi A."/>
            <person name="Getino M."/>
            <person name="Pursley I."/>
            <person name="Horton D.L."/>
            <person name="Alikhan N.F."/>
            <person name="Baker D."/>
            <person name="Gharbi K."/>
            <person name="Hall N."/>
            <person name="Watson M."/>
            <person name="Adriaenssens E.M."/>
            <person name="Foster-Nyarko E."/>
            <person name="Jarju S."/>
            <person name="Secka A."/>
            <person name="Antonio M."/>
            <person name="Oren A."/>
            <person name="Chaudhuri R.R."/>
            <person name="La Ragione R."/>
            <person name="Hildebrand F."/>
            <person name="Pallen M.J."/>
        </authorList>
    </citation>
    <scope>NUCLEOTIDE SEQUENCE</scope>
    <source>
        <strain evidence="1">ChiGjej2B2-12916</strain>
    </source>
</reference>
<evidence type="ECO:0000313" key="2">
    <source>
        <dbReference type="Proteomes" id="UP000886879"/>
    </source>
</evidence>
<organism evidence="1 2">
    <name type="scientific">Candidatus Enterenecus faecium</name>
    <dbReference type="NCBI Taxonomy" id="2840780"/>
    <lineage>
        <taxon>Bacteria</taxon>
        <taxon>Bacillati</taxon>
        <taxon>Bacillota</taxon>
        <taxon>Clostridia</taxon>
        <taxon>Eubacteriales</taxon>
        <taxon>Candidatus Enterenecus</taxon>
    </lineage>
</organism>
<comment type="caution">
    <text evidence="1">The sequence shown here is derived from an EMBL/GenBank/DDBJ whole genome shotgun (WGS) entry which is preliminary data.</text>
</comment>
<sequence>MMVCVSEWASFGVNLGGIAEAELLSHVGQRLFSFFGPGKAEKHLPPKFKKWRKTP</sequence>
<reference evidence="1" key="1">
    <citation type="submission" date="2020-10" db="EMBL/GenBank/DDBJ databases">
        <authorList>
            <person name="Gilroy R."/>
        </authorList>
    </citation>
    <scope>NUCLEOTIDE SEQUENCE</scope>
    <source>
        <strain evidence="1">ChiGjej2B2-12916</strain>
    </source>
</reference>
<dbReference type="EMBL" id="DVFO01000038">
    <property type="protein sequence ID" value="HIQ60767.1"/>
    <property type="molecule type" value="Genomic_DNA"/>
</dbReference>
<name>A0A9D0YRI2_9FIRM</name>
<evidence type="ECO:0000313" key="1">
    <source>
        <dbReference type="EMBL" id="HIQ60767.1"/>
    </source>
</evidence>
<gene>
    <name evidence="1" type="ORF">IAD31_04120</name>
</gene>